<protein>
    <submittedName>
        <fullName evidence="1">Uncharacterized protein</fullName>
    </submittedName>
</protein>
<dbReference type="Proteomes" id="UP000050424">
    <property type="component" value="Unassembled WGS sequence"/>
</dbReference>
<proteinExistence type="predicted"/>
<sequence>MNTAPSRKRRLSRSEEEECNLSSKKQIDSVVPPVWIPEHAIVWEYVYKNGQRRVDPSSGNDCGFFEDESSAFSFQKLRNYITGYEVEVGIPSFSIQWPCGRIQDVSSPAAWSKALSDILDSLHRLPLENISPMRFGYTKHVAQHRDEGQGNNQDKPAAPLNALTACADAMDIDTPFLTLPNNQVQKSFMDPDLMKHWPATCEFFCHSEFNTSEGVLLRGFAQPIPPASMVRMYCQLRSKVTGEKPEFQLTMQEQVAQMGVLALAWAHPIDWHLGEGKRCKSIFGIRHTCQAGSCKVALYRYVARGPSIIFAHGDAAFASAIALVRSMFSDRDPPRNPYHAPSSLMRAVLFQRGKLSPQPLLKNRSGVIPNHIFGSIVRQKSLIPLNHPKSTTLAPLQDYIRLRSCKTSHDTSETTILVVDTEGLDRRTFLEAFSRDIDLDTKVGKAKYKVSGMLHAMSVMSMPGLPSSSWDPVASQLSLDVKCPCPGTCRTIGLSDDLDRLFHRAT</sequence>
<comment type="caution">
    <text evidence="1">The sequence shown here is derived from an EMBL/GenBank/DDBJ whole genome shotgun (WGS) entry which is preliminary data.</text>
</comment>
<dbReference type="AlphaFoldDB" id="A0A0P7AQG4"/>
<organism evidence="1 2">
    <name type="scientific">Neonectria ditissima</name>
    <dbReference type="NCBI Taxonomy" id="78410"/>
    <lineage>
        <taxon>Eukaryota</taxon>
        <taxon>Fungi</taxon>
        <taxon>Dikarya</taxon>
        <taxon>Ascomycota</taxon>
        <taxon>Pezizomycotina</taxon>
        <taxon>Sordariomycetes</taxon>
        <taxon>Hypocreomycetidae</taxon>
        <taxon>Hypocreales</taxon>
        <taxon>Nectriaceae</taxon>
        <taxon>Neonectria</taxon>
    </lineage>
</organism>
<reference evidence="1 2" key="1">
    <citation type="submission" date="2015-09" db="EMBL/GenBank/DDBJ databases">
        <title>Draft genome of a European isolate of the apple canker pathogen Neonectria ditissima.</title>
        <authorList>
            <person name="Gomez-Cortecero A."/>
            <person name="Harrison R.J."/>
            <person name="Armitage A.D."/>
        </authorList>
    </citation>
    <scope>NUCLEOTIDE SEQUENCE [LARGE SCALE GENOMIC DNA]</scope>
    <source>
        <strain evidence="1 2">R09/05</strain>
    </source>
</reference>
<dbReference type="EMBL" id="LKCW01000206">
    <property type="protein sequence ID" value="KPM36357.1"/>
    <property type="molecule type" value="Genomic_DNA"/>
</dbReference>
<keyword evidence="2" id="KW-1185">Reference proteome</keyword>
<accession>A0A0P7AQG4</accession>
<evidence type="ECO:0000313" key="2">
    <source>
        <dbReference type="Proteomes" id="UP000050424"/>
    </source>
</evidence>
<dbReference type="OrthoDB" id="10296378at2759"/>
<gene>
    <name evidence="1" type="ORF">AK830_g10202</name>
</gene>
<evidence type="ECO:0000313" key="1">
    <source>
        <dbReference type="EMBL" id="KPM36357.1"/>
    </source>
</evidence>
<name>A0A0P7AQG4_9HYPO</name>